<evidence type="ECO:0000259" key="4">
    <source>
        <dbReference type="PROSITE" id="PS52035"/>
    </source>
</evidence>
<dbReference type="SUPFAM" id="SSF53187">
    <property type="entry name" value="Zn-dependent exopeptidases"/>
    <property type="match status" value="1"/>
</dbReference>
<dbReference type="InterPro" id="IPR000834">
    <property type="entry name" value="Peptidase_M14"/>
</dbReference>
<reference evidence="5 6" key="1">
    <citation type="submission" date="2022-08" db="EMBL/GenBank/DDBJ databases">
        <title>Polyphasic taxonomy analysis of Qipengyuania sp.RS5-5.</title>
        <authorList>
            <person name="Xamxidin M."/>
            <person name="Wu M."/>
        </authorList>
    </citation>
    <scope>NUCLEOTIDE SEQUENCE [LARGE SCALE GENOMIC DNA]</scope>
    <source>
        <strain evidence="5 6">RS5-5</strain>
    </source>
</reference>
<evidence type="ECO:0000256" key="1">
    <source>
        <dbReference type="ARBA" id="ARBA00001947"/>
    </source>
</evidence>
<feature type="active site" description="Proton donor/acceptor" evidence="2">
    <location>
        <position position="358"/>
    </location>
</feature>
<protein>
    <submittedName>
        <fullName evidence="5">M14 family metallopeptidase</fullName>
    </submittedName>
</protein>
<dbReference type="InterPro" id="IPR050821">
    <property type="entry name" value="Cytosolic_carboxypeptidase"/>
</dbReference>
<dbReference type="Gene3D" id="3.40.630.10">
    <property type="entry name" value="Zn peptidases"/>
    <property type="match status" value="1"/>
</dbReference>
<gene>
    <name evidence="5" type="ORF">NSO95_03760</name>
</gene>
<comment type="caution">
    <text evidence="5">The sequence shown here is derived from an EMBL/GenBank/DDBJ whole genome shotgun (WGS) entry which is preliminary data.</text>
</comment>
<evidence type="ECO:0000256" key="2">
    <source>
        <dbReference type="PROSITE-ProRule" id="PRU01379"/>
    </source>
</evidence>
<evidence type="ECO:0000256" key="3">
    <source>
        <dbReference type="SAM" id="SignalP"/>
    </source>
</evidence>
<feature type="signal peptide" evidence="3">
    <location>
        <begin position="1"/>
        <end position="22"/>
    </location>
</feature>
<accession>A0ABT1XN16</accession>
<comment type="similarity">
    <text evidence="2">Belongs to the peptidase M14 family.</text>
</comment>
<dbReference type="Proteomes" id="UP001206067">
    <property type="component" value="Unassembled WGS sequence"/>
</dbReference>
<proteinExistence type="inferred from homology"/>
<dbReference type="PANTHER" id="PTHR12756">
    <property type="entry name" value="CYTOSOLIC CARBOXYPEPTIDASE"/>
    <property type="match status" value="1"/>
</dbReference>
<dbReference type="SMART" id="SM00631">
    <property type="entry name" value="Zn_pept"/>
    <property type="match status" value="1"/>
</dbReference>
<comment type="cofactor">
    <cofactor evidence="1">
        <name>Zn(2+)</name>
        <dbReference type="ChEBI" id="CHEBI:29105"/>
    </cofactor>
</comment>
<dbReference type="PANTHER" id="PTHR12756:SF11">
    <property type="entry name" value="CYTOSOLIC CARBOXYPEPTIDASE 1"/>
    <property type="match status" value="1"/>
</dbReference>
<dbReference type="RefSeq" id="WP_257594820.1">
    <property type="nucleotide sequence ID" value="NZ_JANKHH010000003.1"/>
</dbReference>
<evidence type="ECO:0000313" key="6">
    <source>
        <dbReference type="Proteomes" id="UP001206067"/>
    </source>
</evidence>
<organism evidence="5 6">
    <name type="scientific">Parerythrobacter lacustris</name>
    <dbReference type="NCBI Taxonomy" id="2969984"/>
    <lineage>
        <taxon>Bacteria</taxon>
        <taxon>Pseudomonadati</taxon>
        <taxon>Pseudomonadota</taxon>
        <taxon>Alphaproteobacteria</taxon>
        <taxon>Sphingomonadales</taxon>
        <taxon>Erythrobacteraceae</taxon>
        <taxon>Parerythrobacter</taxon>
    </lineage>
</organism>
<sequence>MKNLTRYGLIAVALAAGAGVRAETPAPLPPSPETACTTASAEIAFDFEGASQSRCVIEGDREFSILVAPEHAPPINPSPWYAFRYASQPGADLTVHVRYLEAKHRYPPKWRGRGDAGSLAAAVAEDGKSVTITLPAGNGIVSSQEIFDGTRHARLLDELAAKEGVERLSLGASHDGRPIEALRIGRPDAPRLVILLGRAHPPEVSGAVAMEAFLRRIASEAGSLGDTQVIAIPLLNPDGVARGHWRANRGGLDLNRDWGEFTQPETRAVGDWLAALPPTIRPVAMVDFHSTERNLFYVQGEKETDRAQERFLAEWLGGQEQAIEGYPFTIERRNANPGSGTSKNWFNVTYGIPAYTYEVGDETDRSAIARAASVLAERFLTAIAEPDRVPSSPE</sequence>
<dbReference type="PROSITE" id="PS52035">
    <property type="entry name" value="PEPTIDASE_M14"/>
    <property type="match status" value="1"/>
</dbReference>
<dbReference type="CDD" id="cd06237">
    <property type="entry name" value="M14_Nna1-like"/>
    <property type="match status" value="1"/>
</dbReference>
<keyword evidence="6" id="KW-1185">Reference proteome</keyword>
<name>A0ABT1XN16_9SPHN</name>
<dbReference type="Pfam" id="PF00246">
    <property type="entry name" value="Peptidase_M14"/>
    <property type="match status" value="1"/>
</dbReference>
<keyword evidence="3" id="KW-0732">Signal</keyword>
<feature type="domain" description="Peptidase M14" evidence="4">
    <location>
        <begin position="145"/>
        <end position="386"/>
    </location>
</feature>
<dbReference type="EMBL" id="JANKHH010000003">
    <property type="protein sequence ID" value="MCR2833050.1"/>
    <property type="molecule type" value="Genomic_DNA"/>
</dbReference>
<evidence type="ECO:0000313" key="5">
    <source>
        <dbReference type="EMBL" id="MCR2833050.1"/>
    </source>
</evidence>
<feature type="chain" id="PRO_5045922167" evidence="3">
    <location>
        <begin position="23"/>
        <end position="394"/>
    </location>
</feature>